<evidence type="ECO:0000256" key="3">
    <source>
        <dbReference type="ARBA" id="ARBA00022679"/>
    </source>
</evidence>
<dbReference type="InterPro" id="IPR000577">
    <property type="entry name" value="Carb_kinase_FGGY"/>
</dbReference>
<keyword evidence="2" id="KW-0119">Carbohydrate metabolism</keyword>
<sequence>MDTRVMVVDAGTSAVKAAVLHDAQVVASSEVALAIDRPAPGHAEQSPDAWWEAFVAAVRKCVTEGPAPEVIAITGQMQDLVLLDGRGRSIRPALLYADHRATAELSTLFAEIGPTWHQATGNVADPSSSAAQLRWMSEHEPSALERTREIVLGSPGLLVRRATGEHVCDLTTASTTGLLDIGASTWWSPVLAALGVDEGRLPRLVDGATVTGRLDAGPAAELGLPSGLPLVHAAGDVGAATAGLVGDQRDTPNVSLGTSGGLATITDSTPGPNGALHRMVGPRGEGSILIGSLLSAGATLDWARRTYLPGCDHTRADELAAAAGPTDLLMLPSLAGERSPVRDATARGAVIGLRPTTTPAELYRAALEAIAYSLREIAALMPSAAGVDERPIPLSGGAGRSLLLRQIIADVLGRPVLPVAAHHASLIGAQRAAALALGEPVPASAMETVDRSAVLQPGPQRHHYDALASAHAQLWQALSPSFTAIASLRSAPPRS</sequence>
<keyword evidence="9" id="KW-1185">Reference proteome</keyword>
<evidence type="ECO:0000259" key="7">
    <source>
        <dbReference type="Pfam" id="PF02782"/>
    </source>
</evidence>
<feature type="domain" description="Carbohydrate kinase FGGY C-terminal" evidence="7">
    <location>
        <begin position="253"/>
        <end position="436"/>
    </location>
</feature>
<dbReference type="InterPro" id="IPR018484">
    <property type="entry name" value="FGGY_N"/>
</dbReference>
<dbReference type="CDD" id="cd07805">
    <property type="entry name" value="ASKHA_NBD_FGGY_CvXK-like"/>
    <property type="match status" value="1"/>
</dbReference>
<comment type="caution">
    <text evidence="8">The sequence shown here is derived from an EMBL/GenBank/DDBJ whole genome shotgun (WGS) entry which is preliminary data.</text>
</comment>
<dbReference type="PANTHER" id="PTHR43095:SF5">
    <property type="entry name" value="XYLULOSE KINASE"/>
    <property type="match status" value="1"/>
</dbReference>
<dbReference type="Proteomes" id="UP001299970">
    <property type="component" value="Unassembled WGS sequence"/>
</dbReference>
<evidence type="ECO:0000313" key="9">
    <source>
        <dbReference type="Proteomes" id="UP001299970"/>
    </source>
</evidence>
<accession>A0ABS9T8Q8</accession>
<evidence type="ECO:0000313" key="8">
    <source>
        <dbReference type="EMBL" id="MCH6164914.1"/>
    </source>
</evidence>
<evidence type="ECO:0000256" key="1">
    <source>
        <dbReference type="ARBA" id="ARBA00009156"/>
    </source>
</evidence>
<evidence type="ECO:0000256" key="4">
    <source>
        <dbReference type="ARBA" id="ARBA00022777"/>
    </source>
</evidence>
<dbReference type="InterPro" id="IPR018485">
    <property type="entry name" value="FGGY_C"/>
</dbReference>
<feature type="domain" description="Carbohydrate kinase FGGY N-terminal" evidence="6">
    <location>
        <begin position="6"/>
        <end position="242"/>
    </location>
</feature>
<evidence type="ECO:0000256" key="5">
    <source>
        <dbReference type="RuleBase" id="RU003733"/>
    </source>
</evidence>
<dbReference type="InterPro" id="IPR018483">
    <property type="entry name" value="Carb_kinase_FGGY_CS"/>
</dbReference>
<name>A0ABS9T8Q8_9PSEU</name>
<dbReference type="Gene3D" id="3.30.420.40">
    <property type="match status" value="2"/>
</dbReference>
<dbReference type="PANTHER" id="PTHR43095">
    <property type="entry name" value="SUGAR KINASE"/>
    <property type="match status" value="1"/>
</dbReference>
<protein>
    <submittedName>
        <fullName evidence="8">FGGY family carbohydrate kinase</fullName>
    </submittedName>
</protein>
<dbReference type="InterPro" id="IPR050406">
    <property type="entry name" value="FGGY_Carb_Kinase"/>
</dbReference>
<dbReference type="PROSITE" id="PS00445">
    <property type="entry name" value="FGGY_KINASES_2"/>
    <property type="match status" value="1"/>
</dbReference>
<gene>
    <name evidence="8" type="ORF">MMF94_04395</name>
</gene>
<keyword evidence="2" id="KW-0859">Xylose metabolism</keyword>
<dbReference type="SUPFAM" id="SSF53067">
    <property type="entry name" value="Actin-like ATPase domain"/>
    <property type="match status" value="2"/>
</dbReference>
<dbReference type="PIRSF" id="PIRSF000538">
    <property type="entry name" value="GlpK"/>
    <property type="match status" value="1"/>
</dbReference>
<evidence type="ECO:0000259" key="6">
    <source>
        <dbReference type="Pfam" id="PF00370"/>
    </source>
</evidence>
<comment type="similarity">
    <text evidence="1 5">Belongs to the FGGY kinase family.</text>
</comment>
<dbReference type="RefSeq" id="WP_241034931.1">
    <property type="nucleotide sequence ID" value="NZ_BAAAJF010000009.1"/>
</dbReference>
<keyword evidence="3 5" id="KW-0808">Transferase</keyword>
<dbReference type="Pfam" id="PF00370">
    <property type="entry name" value="FGGY_N"/>
    <property type="match status" value="1"/>
</dbReference>
<keyword evidence="4 5" id="KW-0418">Kinase</keyword>
<dbReference type="GO" id="GO:0016301">
    <property type="term" value="F:kinase activity"/>
    <property type="evidence" value="ECO:0007669"/>
    <property type="project" value="UniProtKB-KW"/>
</dbReference>
<evidence type="ECO:0000256" key="2">
    <source>
        <dbReference type="ARBA" id="ARBA00022629"/>
    </source>
</evidence>
<reference evidence="8 9" key="1">
    <citation type="submission" date="2022-03" db="EMBL/GenBank/DDBJ databases">
        <title>Pseudonocardia alaer sp. nov., a novel actinomycete isolated from reed forest soil.</title>
        <authorList>
            <person name="Wang L."/>
        </authorList>
    </citation>
    <scope>NUCLEOTIDE SEQUENCE [LARGE SCALE GENOMIC DNA]</scope>
    <source>
        <strain evidence="8 9">Y-16303</strain>
    </source>
</reference>
<organism evidence="8 9">
    <name type="scientific">Pseudonocardia alaniniphila</name>
    <dbReference type="NCBI Taxonomy" id="75291"/>
    <lineage>
        <taxon>Bacteria</taxon>
        <taxon>Bacillati</taxon>
        <taxon>Actinomycetota</taxon>
        <taxon>Actinomycetes</taxon>
        <taxon>Pseudonocardiales</taxon>
        <taxon>Pseudonocardiaceae</taxon>
        <taxon>Pseudonocardia</taxon>
    </lineage>
</organism>
<dbReference type="InterPro" id="IPR043129">
    <property type="entry name" value="ATPase_NBD"/>
</dbReference>
<dbReference type="Pfam" id="PF02782">
    <property type="entry name" value="FGGY_C"/>
    <property type="match status" value="1"/>
</dbReference>
<proteinExistence type="inferred from homology"/>
<dbReference type="EMBL" id="JAKXMK010000003">
    <property type="protein sequence ID" value="MCH6164914.1"/>
    <property type="molecule type" value="Genomic_DNA"/>
</dbReference>